<dbReference type="FunFam" id="2.20.25.80:FF:000002">
    <property type="entry name" value="probable WRKY transcription factor 31"/>
    <property type="match status" value="1"/>
</dbReference>
<comment type="subcellular location">
    <subcellularLocation>
        <location evidence="1">Nucleus</location>
    </subcellularLocation>
</comment>
<dbReference type="PROSITE" id="PS50811">
    <property type="entry name" value="WRKY"/>
    <property type="match status" value="1"/>
</dbReference>
<dbReference type="Gene3D" id="2.20.25.80">
    <property type="entry name" value="WRKY domain"/>
    <property type="match status" value="1"/>
</dbReference>
<dbReference type="GO" id="GO:0005634">
    <property type="term" value="C:nucleus"/>
    <property type="evidence" value="ECO:0007669"/>
    <property type="project" value="UniProtKB-SubCell"/>
</dbReference>
<dbReference type="AlphaFoldDB" id="A0AAN7MBU5"/>
<dbReference type="GO" id="GO:0043565">
    <property type="term" value="F:sequence-specific DNA binding"/>
    <property type="evidence" value="ECO:0007669"/>
    <property type="project" value="InterPro"/>
</dbReference>
<keyword evidence="2" id="KW-0805">Transcription regulation</keyword>
<dbReference type="Pfam" id="PF03106">
    <property type="entry name" value="WRKY"/>
    <property type="match status" value="1"/>
</dbReference>
<dbReference type="GO" id="GO:0003700">
    <property type="term" value="F:DNA-binding transcription factor activity"/>
    <property type="evidence" value="ECO:0007669"/>
    <property type="project" value="InterPro"/>
</dbReference>
<dbReference type="PANTHER" id="PTHR31429:SF59">
    <property type="entry name" value="WRKY TRANSCRIPTION FACTOR 47-RELATED"/>
    <property type="match status" value="1"/>
</dbReference>
<proteinExistence type="predicted"/>
<feature type="region of interest" description="Disordered" evidence="7">
    <location>
        <begin position="496"/>
        <end position="534"/>
    </location>
</feature>
<protein>
    <recommendedName>
        <fullName evidence="8">WRKY domain-containing protein</fullName>
    </recommendedName>
</protein>
<dbReference type="InterPro" id="IPR036576">
    <property type="entry name" value="WRKY_dom_sf"/>
</dbReference>
<keyword evidence="6" id="KW-0175">Coiled coil</keyword>
<evidence type="ECO:0000313" key="10">
    <source>
        <dbReference type="Proteomes" id="UP001346149"/>
    </source>
</evidence>
<keyword evidence="5" id="KW-0539">Nucleus</keyword>
<evidence type="ECO:0000259" key="8">
    <source>
        <dbReference type="PROSITE" id="PS50811"/>
    </source>
</evidence>
<gene>
    <name evidence="9" type="ORF">SAY86_027843</name>
</gene>
<evidence type="ECO:0000256" key="1">
    <source>
        <dbReference type="ARBA" id="ARBA00004123"/>
    </source>
</evidence>
<evidence type="ECO:0000256" key="3">
    <source>
        <dbReference type="ARBA" id="ARBA00023125"/>
    </source>
</evidence>
<dbReference type="SUPFAM" id="SSF118290">
    <property type="entry name" value="WRKY DNA-binding domain"/>
    <property type="match status" value="1"/>
</dbReference>
<feature type="region of interest" description="Disordered" evidence="7">
    <location>
        <begin position="147"/>
        <end position="179"/>
    </location>
</feature>
<dbReference type="PANTHER" id="PTHR31429">
    <property type="entry name" value="WRKY TRANSCRIPTION FACTOR 36-RELATED"/>
    <property type="match status" value="1"/>
</dbReference>
<reference evidence="9 10" key="1">
    <citation type="journal article" date="2023" name="Hortic Res">
        <title>Pangenome of water caltrop reveals structural variations and asymmetric subgenome divergence after allopolyploidization.</title>
        <authorList>
            <person name="Zhang X."/>
            <person name="Chen Y."/>
            <person name="Wang L."/>
            <person name="Yuan Y."/>
            <person name="Fang M."/>
            <person name="Shi L."/>
            <person name="Lu R."/>
            <person name="Comes H.P."/>
            <person name="Ma Y."/>
            <person name="Chen Y."/>
            <person name="Huang G."/>
            <person name="Zhou Y."/>
            <person name="Zheng Z."/>
            <person name="Qiu Y."/>
        </authorList>
    </citation>
    <scope>NUCLEOTIDE SEQUENCE [LARGE SCALE GENOMIC DNA]</scope>
    <source>
        <strain evidence="9">F231</strain>
    </source>
</reference>
<feature type="compositionally biased region" description="Low complexity" evidence="7">
    <location>
        <begin position="437"/>
        <end position="446"/>
    </location>
</feature>
<feature type="region of interest" description="Disordered" evidence="7">
    <location>
        <begin position="222"/>
        <end position="270"/>
    </location>
</feature>
<dbReference type="InterPro" id="IPR044810">
    <property type="entry name" value="WRKY_plant"/>
</dbReference>
<evidence type="ECO:0000256" key="5">
    <source>
        <dbReference type="ARBA" id="ARBA00023242"/>
    </source>
</evidence>
<feature type="region of interest" description="Disordered" evidence="7">
    <location>
        <begin position="437"/>
        <end position="462"/>
    </location>
</feature>
<comment type="caution">
    <text evidence="9">The sequence shown here is derived from an EMBL/GenBank/DDBJ whole genome shotgun (WGS) entry which is preliminary data.</text>
</comment>
<evidence type="ECO:0000256" key="4">
    <source>
        <dbReference type="ARBA" id="ARBA00023163"/>
    </source>
</evidence>
<organism evidence="9 10">
    <name type="scientific">Trapa natans</name>
    <name type="common">Water chestnut</name>
    <dbReference type="NCBI Taxonomy" id="22666"/>
    <lineage>
        <taxon>Eukaryota</taxon>
        <taxon>Viridiplantae</taxon>
        <taxon>Streptophyta</taxon>
        <taxon>Embryophyta</taxon>
        <taxon>Tracheophyta</taxon>
        <taxon>Spermatophyta</taxon>
        <taxon>Magnoliopsida</taxon>
        <taxon>eudicotyledons</taxon>
        <taxon>Gunneridae</taxon>
        <taxon>Pentapetalae</taxon>
        <taxon>rosids</taxon>
        <taxon>malvids</taxon>
        <taxon>Myrtales</taxon>
        <taxon>Lythraceae</taxon>
        <taxon>Trapa</taxon>
    </lineage>
</organism>
<evidence type="ECO:0000256" key="7">
    <source>
        <dbReference type="SAM" id="MobiDB-lite"/>
    </source>
</evidence>
<dbReference type="EMBL" id="JAXQNO010000006">
    <property type="protein sequence ID" value="KAK4795517.1"/>
    <property type="molecule type" value="Genomic_DNA"/>
</dbReference>
<keyword evidence="10" id="KW-1185">Reference proteome</keyword>
<evidence type="ECO:0000313" key="9">
    <source>
        <dbReference type="EMBL" id="KAK4795517.1"/>
    </source>
</evidence>
<feature type="domain" description="WRKY" evidence="8">
    <location>
        <begin position="271"/>
        <end position="337"/>
    </location>
</feature>
<keyword evidence="3" id="KW-0238">DNA-binding</keyword>
<evidence type="ECO:0000256" key="6">
    <source>
        <dbReference type="SAM" id="Coils"/>
    </source>
</evidence>
<feature type="coiled-coil region" evidence="6">
    <location>
        <begin position="105"/>
        <end position="132"/>
    </location>
</feature>
<dbReference type="Proteomes" id="UP001346149">
    <property type="component" value="Unassembled WGS sequence"/>
</dbReference>
<name>A0AAN7MBU5_TRANT</name>
<sequence length="534" mass="57374">MDDGTRLRQFKLMHSDDLLQKPPIASGCHPGNSDGASGPPAPIVEMDFFSLSSCRSQSDDADREIKSCNRGRSIPLFDPGSGSKLLSLSSGTIKMEREDKPETELRLLDAELERLREENQKLRITLDHVSRNCSSLQSQLLIAMQEQDPQTHLPSDEVKSKPGPIMSDRPLMDLPALDMNSPLMSDEKMIPKASTSPTYNKETSWKKSECLVDTPSKLHQTCLSKQDDNSDQTLKGSRGSPPSPQLCPEQVKDEQTESPFPRARVSVRARSEASTVSDGCQWRKYGQKMAKGNPCPRAYYRCTMAAGCPVRKQVQRCSEEKSVLVTTYEGNHNHPLPSAAVAMANTTTAAVAMLLSGSTTCKEGPANYNSAPLLPSSIPYASTMATLSASAPFPTIILDFTGGPSSSMQVFPRPLPPPSFPFHGYLQLLGLGLRNSSTHGGISSSSSHRHSKLPALPATQPPDSMVDMVTAAIASDPKFTSALAAAISTAMARGGADITPGDGRKENSSTAGITPVLPESPQLPQSCTTFSANS</sequence>
<evidence type="ECO:0000256" key="2">
    <source>
        <dbReference type="ARBA" id="ARBA00023015"/>
    </source>
</evidence>
<feature type="compositionally biased region" description="Polar residues" evidence="7">
    <location>
        <begin position="522"/>
        <end position="534"/>
    </location>
</feature>
<keyword evidence="4" id="KW-0804">Transcription</keyword>
<dbReference type="InterPro" id="IPR003657">
    <property type="entry name" value="WRKY_dom"/>
</dbReference>
<dbReference type="SMART" id="SM00774">
    <property type="entry name" value="WRKY"/>
    <property type="match status" value="1"/>
</dbReference>
<accession>A0AAN7MBU5</accession>